<evidence type="ECO:0000313" key="1">
    <source>
        <dbReference type="EMBL" id="VBA35268.1"/>
    </source>
</evidence>
<evidence type="ECO:0000313" key="2">
    <source>
        <dbReference type="Proteomes" id="UP000267289"/>
    </source>
</evidence>
<organism evidence="1 2">
    <name type="scientific">Mycobacterium innocens</name>
    <dbReference type="NCBI Taxonomy" id="2341083"/>
    <lineage>
        <taxon>Bacteria</taxon>
        <taxon>Bacillati</taxon>
        <taxon>Actinomycetota</taxon>
        <taxon>Actinomycetes</taxon>
        <taxon>Mycobacteriales</taxon>
        <taxon>Mycobacteriaceae</taxon>
        <taxon>Mycobacterium</taxon>
    </lineage>
</organism>
<dbReference type="RefSeq" id="WP_244232225.1">
    <property type="nucleotide sequence ID" value="NZ_UPHQ01000031.1"/>
</dbReference>
<dbReference type="Gene3D" id="3.30.420.40">
    <property type="match status" value="1"/>
</dbReference>
<dbReference type="Proteomes" id="UP000267289">
    <property type="component" value="Unassembled WGS sequence"/>
</dbReference>
<gene>
    <name evidence="1" type="primary">novN_3</name>
    <name evidence="1" type="ORF">LAUMK13_00689</name>
</gene>
<proteinExistence type="predicted"/>
<reference evidence="1 2" key="1">
    <citation type="submission" date="2018-09" db="EMBL/GenBank/DDBJ databases">
        <authorList>
            <person name="Tagini F."/>
        </authorList>
    </citation>
    <scope>NUCLEOTIDE SEQUENCE [LARGE SCALE GENOMIC DNA]</scope>
    <source>
        <strain evidence="1 2">MK13</strain>
    </source>
</reference>
<keyword evidence="2" id="KW-1185">Reference proteome</keyword>
<sequence length="130" mass="14488">MIRRTFTLEQSLGFFYHRMIGVVGFGVFEECKVMALAADGDAGVYWDLFASTFELLPGGDYRLTTPAAQFERLSSAGLIARARRRNTPMKRWCADFAAALQRALETMVLPCVTASTAYSRGVSSFARSRR</sequence>
<name>A0A498PTM5_9MYCO</name>
<accession>A0A498PTM5</accession>
<dbReference type="EMBL" id="UPHQ01000031">
    <property type="protein sequence ID" value="VBA35268.1"/>
    <property type="molecule type" value="Genomic_DNA"/>
</dbReference>
<dbReference type="GO" id="GO:0016740">
    <property type="term" value="F:transferase activity"/>
    <property type="evidence" value="ECO:0007669"/>
    <property type="project" value="UniProtKB-KW"/>
</dbReference>
<dbReference type="AlphaFoldDB" id="A0A498PTM5"/>
<keyword evidence="1" id="KW-0808">Transferase</keyword>
<protein>
    <submittedName>
        <fullName evidence="1">Decarbamoylnovobiocin carbamoyltransferase</fullName>
        <ecNumber evidence="1">2.1.3.12</ecNumber>
    </submittedName>
</protein>
<dbReference type="EC" id="2.1.3.12" evidence="1"/>